<dbReference type="GO" id="GO:0008250">
    <property type="term" value="C:oligosaccharyltransferase complex"/>
    <property type="evidence" value="ECO:0007669"/>
    <property type="project" value="UniProtKB-UniRule"/>
</dbReference>
<comment type="function">
    <text evidence="1 10">Subunit of the oligosaccharyl transferase (OST) complex that catalyzes the initial transfer of a defined glycan (Glc(3)Man(9)GlcNAc(2) in eukaryotes) from the lipid carrier dolichol-pyrophosphate to an asparagine residue within an Asn-X-Ser/Thr consensus motif in nascent polypeptide chains, the first step in protein N-glycosylation. N-glycosylation occurs cotranslationally and the complex associates with the Sec61 complex at the channel-forming translocon complex that mediates protein translocation across the endoplasmic reticulum (ER). All subunits are required for a maximal enzyme activity.</text>
</comment>
<keyword evidence="11" id="KW-0808">Transferase</keyword>
<reference evidence="11 12" key="1">
    <citation type="journal article" date="2018" name="PLoS Genet.">
        <title>Population sequencing reveals clonal diversity and ancestral inbreeding in the grapevine cultivar Chardonnay.</title>
        <authorList>
            <person name="Roach M.J."/>
            <person name="Johnson D.L."/>
            <person name="Bohlmann J."/>
            <person name="van Vuuren H.J."/>
            <person name="Jones S.J."/>
            <person name="Pretorius I.S."/>
            <person name="Schmidt S.A."/>
            <person name="Borneman A.R."/>
        </authorList>
    </citation>
    <scope>NUCLEOTIDE SEQUENCE [LARGE SCALE GENOMIC DNA]</scope>
    <source>
        <strain evidence="12">cv. Chardonnay</strain>
        <tissue evidence="11">Leaf</tissue>
    </source>
</reference>
<dbReference type="GO" id="GO:0016740">
    <property type="term" value="F:transferase activity"/>
    <property type="evidence" value="ECO:0007669"/>
    <property type="project" value="UniProtKB-KW"/>
</dbReference>
<dbReference type="PANTHER" id="PTHR21049:SF2">
    <property type="entry name" value="DOLICHYL-DIPHOSPHOOLIGOSACCHARIDE--PROTEIN GLYCOSYLTRANSFERASE SUBUNIT 1B"/>
    <property type="match status" value="1"/>
</dbReference>
<evidence type="ECO:0000256" key="8">
    <source>
        <dbReference type="ARBA" id="ARBA00022989"/>
    </source>
</evidence>
<evidence type="ECO:0000256" key="4">
    <source>
        <dbReference type="ARBA" id="ARBA00008905"/>
    </source>
</evidence>
<evidence type="ECO:0000313" key="12">
    <source>
        <dbReference type="Proteomes" id="UP000288805"/>
    </source>
</evidence>
<evidence type="ECO:0000256" key="9">
    <source>
        <dbReference type="ARBA" id="ARBA00023136"/>
    </source>
</evidence>
<evidence type="ECO:0000256" key="2">
    <source>
        <dbReference type="ARBA" id="ARBA00004115"/>
    </source>
</evidence>
<comment type="pathway">
    <text evidence="3 10">Protein modification; protein glycosylation.</text>
</comment>
<protein>
    <recommendedName>
        <fullName evidence="10">Dolichyl-diphosphooligosaccharide--protein glycosyltransferase subunit 1</fullName>
    </recommendedName>
</protein>
<proteinExistence type="inferred from homology"/>
<sequence length="475" mass="53489">MAAPLRFRLALVFSVFALLSLLARSSSQDLQIANAERRIDLTSHIIKVFLTLKHQYRMTSPNFCLTFKFAMVLYSQSQVTIFVLDAVLMLGIMIKEYWASPASEILLAFPPTQVDHLAVVKAAATVGKRKKKTYQPLDVNPSEQPDSPNGTKYFSVSLLKPLGKGESVTLEVFYILTHSLEPFPVEISQSESQLVYYRDSAIILSPYAIKQQTTYIKTPGTKVESYTRVDPTIHAGKELKYGPYDEQPPYSYSPIVIHFENNNPFAVVEELVREVEISHWGSIQITEHYKLVHAGARHKGIFSRVEYQSRPSISGVSSFKHILARLPLGFTLSTTEMKLGISLHRICVRILGRLLSELEIEPRYPLFGGWKATFVIGYGVPLEDFLFESSDGRRYLNFTFGCPLVETVVDKLTVKVVLPEGSKEPSAVVPFPVDQHLETSYSYLDVVGRTVVVLEKKNVVPEHSIPFQVICKLII</sequence>
<feature type="chain" id="PRO_5018808252" description="Dolichyl-diphosphooligosaccharide--protein glycosyltransferase subunit 1" evidence="10">
    <location>
        <begin position="28"/>
        <end position="475"/>
    </location>
</feature>
<dbReference type="AlphaFoldDB" id="A0A438HIY8"/>
<keyword evidence="8" id="KW-1133">Transmembrane helix</keyword>
<keyword evidence="5" id="KW-0812">Transmembrane</keyword>
<dbReference type="Pfam" id="PF04597">
    <property type="entry name" value="Ribophorin_I"/>
    <property type="match status" value="1"/>
</dbReference>
<organism evidence="11 12">
    <name type="scientific">Vitis vinifera</name>
    <name type="common">Grape</name>
    <dbReference type="NCBI Taxonomy" id="29760"/>
    <lineage>
        <taxon>Eukaryota</taxon>
        <taxon>Viridiplantae</taxon>
        <taxon>Streptophyta</taxon>
        <taxon>Embryophyta</taxon>
        <taxon>Tracheophyta</taxon>
        <taxon>Spermatophyta</taxon>
        <taxon>Magnoliopsida</taxon>
        <taxon>eudicotyledons</taxon>
        <taxon>Gunneridae</taxon>
        <taxon>Pentapetalae</taxon>
        <taxon>rosids</taxon>
        <taxon>Vitales</taxon>
        <taxon>Vitaceae</taxon>
        <taxon>Viteae</taxon>
        <taxon>Vitis</taxon>
    </lineage>
</organism>
<keyword evidence="6 10" id="KW-0732">Signal</keyword>
<evidence type="ECO:0000256" key="7">
    <source>
        <dbReference type="ARBA" id="ARBA00022824"/>
    </source>
</evidence>
<comment type="caution">
    <text evidence="11">The sequence shown here is derived from an EMBL/GenBank/DDBJ whole genome shotgun (WGS) entry which is preliminary data.</text>
</comment>
<feature type="signal peptide" evidence="10">
    <location>
        <begin position="1"/>
        <end position="27"/>
    </location>
</feature>
<evidence type="ECO:0000256" key="3">
    <source>
        <dbReference type="ARBA" id="ARBA00004922"/>
    </source>
</evidence>
<keyword evidence="7 10" id="KW-0256">Endoplasmic reticulum</keyword>
<evidence type="ECO:0000256" key="10">
    <source>
        <dbReference type="RuleBase" id="RU361143"/>
    </source>
</evidence>
<keyword evidence="9" id="KW-0472">Membrane</keyword>
<dbReference type="PANTHER" id="PTHR21049">
    <property type="entry name" value="RIBOPHORIN I"/>
    <property type="match status" value="1"/>
</dbReference>
<name>A0A438HIY8_VITVI</name>
<gene>
    <name evidence="11" type="primary">OST1B_1</name>
    <name evidence="11" type="ORF">CK203_036673</name>
</gene>
<dbReference type="EMBL" id="QGNW01000217">
    <property type="protein sequence ID" value="RVW84349.1"/>
    <property type="molecule type" value="Genomic_DNA"/>
</dbReference>
<dbReference type="UniPathway" id="UPA00378"/>
<evidence type="ECO:0000313" key="11">
    <source>
        <dbReference type="EMBL" id="RVW84349.1"/>
    </source>
</evidence>
<dbReference type="Proteomes" id="UP000288805">
    <property type="component" value="Unassembled WGS sequence"/>
</dbReference>
<comment type="similarity">
    <text evidence="4 10">Belongs to the OST1 family.</text>
</comment>
<comment type="subunit">
    <text evidence="10">Component of the oligosaccharyltransferase (OST) complex.</text>
</comment>
<dbReference type="InterPro" id="IPR007676">
    <property type="entry name" value="Ribophorin_I"/>
</dbReference>
<accession>A0A438HIY8</accession>
<comment type="subcellular location">
    <subcellularLocation>
        <location evidence="2 10">Endoplasmic reticulum membrane</location>
        <topology evidence="2 10">Single-pass type I membrane protein</topology>
    </subcellularLocation>
</comment>
<evidence type="ECO:0000256" key="5">
    <source>
        <dbReference type="ARBA" id="ARBA00022692"/>
    </source>
</evidence>
<evidence type="ECO:0000256" key="6">
    <source>
        <dbReference type="ARBA" id="ARBA00022729"/>
    </source>
</evidence>
<evidence type="ECO:0000256" key="1">
    <source>
        <dbReference type="ARBA" id="ARBA00002791"/>
    </source>
</evidence>